<protein>
    <recommendedName>
        <fullName evidence="7 18">Phosphatidate cytidylyltransferase</fullName>
        <ecNumber evidence="6 18">2.7.7.41</ecNumber>
    </recommendedName>
</protein>
<keyword evidence="14" id="KW-0443">Lipid metabolism</keyword>
<feature type="transmembrane region" description="Helical" evidence="19">
    <location>
        <begin position="213"/>
        <end position="232"/>
    </location>
</feature>
<evidence type="ECO:0000256" key="5">
    <source>
        <dbReference type="ARBA" id="ARBA00010185"/>
    </source>
</evidence>
<dbReference type="GO" id="GO:0016779">
    <property type="term" value="F:nucleotidyltransferase activity"/>
    <property type="evidence" value="ECO:0007669"/>
    <property type="project" value="UniProtKB-KW"/>
</dbReference>
<keyword evidence="15 19" id="KW-0472">Membrane</keyword>
<keyword evidence="12 18" id="KW-0548">Nucleotidyltransferase</keyword>
<dbReference type="Proteomes" id="UP001501508">
    <property type="component" value="Unassembled WGS sequence"/>
</dbReference>
<dbReference type="PANTHER" id="PTHR46382">
    <property type="entry name" value="PHOSPHATIDATE CYTIDYLYLTRANSFERASE"/>
    <property type="match status" value="1"/>
</dbReference>
<dbReference type="PANTHER" id="PTHR46382:SF1">
    <property type="entry name" value="PHOSPHATIDATE CYTIDYLYLTRANSFERASE"/>
    <property type="match status" value="1"/>
</dbReference>
<dbReference type="RefSeq" id="WP_345026900.1">
    <property type="nucleotide sequence ID" value="NZ_BAABEY010000011.1"/>
</dbReference>
<feature type="transmembrane region" description="Helical" evidence="19">
    <location>
        <begin position="145"/>
        <end position="167"/>
    </location>
</feature>
<feature type="transmembrane region" description="Helical" evidence="19">
    <location>
        <begin position="119"/>
        <end position="139"/>
    </location>
</feature>
<dbReference type="PROSITE" id="PS01315">
    <property type="entry name" value="CDS"/>
    <property type="match status" value="1"/>
</dbReference>
<dbReference type="EC" id="2.7.7.41" evidence="6 18"/>
<keyword evidence="13 19" id="KW-1133">Transmembrane helix</keyword>
<proteinExistence type="inferred from homology"/>
<evidence type="ECO:0000256" key="14">
    <source>
        <dbReference type="ARBA" id="ARBA00023098"/>
    </source>
</evidence>
<accession>A0ABP8LRK0</accession>
<evidence type="ECO:0000256" key="1">
    <source>
        <dbReference type="ARBA" id="ARBA00001698"/>
    </source>
</evidence>
<evidence type="ECO:0000313" key="20">
    <source>
        <dbReference type="EMBL" id="GAA4434398.1"/>
    </source>
</evidence>
<reference evidence="21" key="1">
    <citation type="journal article" date="2019" name="Int. J. Syst. Evol. Microbiol.">
        <title>The Global Catalogue of Microorganisms (GCM) 10K type strain sequencing project: providing services to taxonomists for standard genome sequencing and annotation.</title>
        <authorList>
            <consortium name="The Broad Institute Genomics Platform"/>
            <consortium name="The Broad Institute Genome Sequencing Center for Infectious Disease"/>
            <person name="Wu L."/>
            <person name="Ma J."/>
        </authorList>
    </citation>
    <scope>NUCLEOTIDE SEQUENCE [LARGE SCALE GENOMIC DNA]</scope>
    <source>
        <strain evidence="21">JCM 31920</strain>
    </source>
</reference>
<dbReference type="InterPro" id="IPR000374">
    <property type="entry name" value="PC_trans"/>
</dbReference>
<evidence type="ECO:0000256" key="3">
    <source>
        <dbReference type="ARBA" id="ARBA00005119"/>
    </source>
</evidence>
<organism evidence="20 21">
    <name type="scientific">Ravibacter arvi</name>
    <dbReference type="NCBI Taxonomy" id="2051041"/>
    <lineage>
        <taxon>Bacteria</taxon>
        <taxon>Pseudomonadati</taxon>
        <taxon>Bacteroidota</taxon>
        <taxon>Cytophagia</taxon>
        <taxon>Cytophagales</taxon>
        <taxon>Spirosomataceae</taxon>
        <taxon>Ravibacter</taxon>
    </lineage>
</organism>
<evidence type="ECO:0000256" key="13">
    <source>
        <dbReference type="ARBA" id="ARBA00022989"/>
    </source>
</evidence>
<evidence type="ECO:0000256" key="2">
    <source>
        <dbReference type="ARBA" id="ARBA00004651"/>
    </source>
</evidence>
<evidence type="ECO:0000256" key="6">
    <source>
        <dbReference type="ARBA" id="ARBA00012487"/>
    </source>
</evidence>
<comment type="pathway">
    <text evidence="4">Lipid metabolism.</text>
</comment>
<comment type="caution">
    <text evidence="20">The sequence shown here is derived from an EMBL/GenBank/DDBJ whole genome shotgun (WGS) entry which is preliminary data.</text>
</comment>
<keyword evidence="21" id="KW-1185">Reference proteome</keyword>
<keyword evidence="10 18" id="KW-0808">Transferase</keyword>
<dbReference type="EMBL" id="BAABEY010000011">
    <property type="protein sequence ID" value="GAA4434398.1"/>
    <property type="molecule type" value="Genomic_DNA"/>
</dbReference>
<comment type="catalytic activity">
    <reaction evidence="1 18">
        <text>a 1,2-diacyl-sn-glycero-3-phosphate + CTP + H(+) = a CDP-1,2-diacyl-sn-glycerol + diphosphate</text>
        <dbReference type="Rhea" id="RHEA:16229"/>
        <dbReference type="ChEBI" id="CHEBI:15378"/>
        <dbReference type="ChEBI" id="CHEBI:33019"/>
        <dbReference type="ChEBI" id="CHEBI:37563"/>
        <dbReference type="ChEBI" id="CHEBI:58332"/>
        <dbReference type="ChEBI" id="CHEBI:58608"/>
        <dbReference type="EC" id="2.7.7.41"/>
    </reaction>
</comment>
<evidence type="ECO:0000256" key="16">
    <source>
        <dbReference type="ARBA" id="ARBA00023209"/>
    </source>
</evidence>
<keyword evidence="16" id="KW-0594">Phospholipid biosynthesis</keyword>
<keyword evidence="11 18" id="KW-0812">Transmembrane</keyword>
<evidence type="ECO:0000256" key="7">
    <source>
        <dbReference type="ARBA" id="ARBA00019373"/>
    </source>
</evidence>
<gene>
    <name evidence="20" type="ORF">GCM10023091_09250</name>
</gene>
<name>A0ABP8LRK0_9BACT</name>
<evidence type="ECO:0000256" key="17">
    <source>
        <dbReference type="ARBA" id="ARBA00023264"/>
    </source>
</evidence>
<keyword evidence="9" id="KW-0444">Lipid biosynthesis</keyword>
<evidence type="ECO:0000256" key="19">
    <source>
        <dbReference type="SAM" id="Phobius"/>
    </source>
</evidence>
<evidence type="ECO:0000256" key="15">
    <source>
        <dbReference type="ARBA" id="ARBA00023136"/>
    </source>
</evidence>
<keyword evidence="8" id="KW-1003">Cell membrane</keyword>
<evidence type="ECO:0000256" key="11">
    <source>
        <dbReference type="ARBA" id="ARBA00022692"/>
    </source>
</evidence>
<dbReference type="Pfam" id="PF01148">
    <property type="entry name" value="CTP_transf_1"/>
    <property type="match status" value="1"/>
</dbReference>
<evidence type="ECO:0000256" key="12">
    <source>
        <dbReference type="ARBA" id="ARBA00022695"/>
    </source>
</evidence>
<evidence type="ECO:0000256" key="18">
    <source>
        <dbReference type="RuleBase" id="RU003938"/>
    </source>
</evidence>
<comment type="pathway">
    <text evidence="3 18">Phospholipid metabolism; CDP-diacylglycerol biosynthesis; CDP-diacylglycerol from sn-glycerol 3-phosphate: step 3/3.</text>
</comment>
<keyword evidence="17" id="KW-1208">Phospholipid metabolism</keyword>
<evidence type="ECO:0000256" key="8">
    <source>
        <dbReference type="ARBA" id="ARBA00022475"/>
    </source>
</evidence>
<feature type="transmembrane region" description="Helical" evidence="19">
    <location>
        <begin position="64"/>
        <end position="82"/>
    </location>
</feature>
<evidence type="ECO:0000256" key="4">
    <source>
        <dbReference type="ARBA" id="ARBA00005189"/>
    </source>
</evidence>
<evidence type="ECO:0000256" key="10">
    <source>
        <dbReference type="ARBA" id="ARBA00022679"/>
    </source>
</evidence>
<comment type="subcellular location">
    <subcellularLocation>
        <location evidence="2">Cell membrane</location>
        <topology evidence="2">Multi-pass membrane protein</topology>
    </subcellularLocation>
</comment>
<comment type="similarity">
    <text evidence="5 18">Belongs to the CDS family.</text>
</comment>
<evidence type="ECO:0000313" key="21">
    <source>
        <dbReference type="Proteomes" id="UP001501508"/>
    </source>
</evidence>
<feature type="transmembrane region" description="Helical" evidence="19">
    <location>
        <begin position="88"/>
        <end position="107"/>
    </location>
</feature>
<sequence>MKFRLSERSNLEQRVVAALIGFFVILGLILYSEATFLLFVCILCALTQYEFYKLLGLDGNQPLTNYGTFCGIVLNLLTFFIEKGDLSGQYYFAISPLLSLIFFIKLYKKKDIKPFMNIGFTFLGLIYVALPFALLSVIAMRGGTYNFQIVLGCLLLLWASDIGGYFAGTKFGRRKLFERVSPKKSWEGAIGGAVFAALVAFLLGIFFTTYAAWQWYCIGAILVIAGIYGDLVESLFKRSIAIKDSGNSIPGHGGFLDRFDGLLLSMPFIATFIKLFS</sequence>
<evidence type="ECO:0000256" key="9">
    <source>
        <dbReference type="ARBA" id="ARBA00022516"/>
    </source>
</evidence>
<feature type="transmembrane region" description="Helical" evidence="19">
    <location>
        <begin position="188"/>
        <end position="207"/>
    </location>
</feature>